<proteinExistence type="predicted"/>
<feature type="non-terminal residue" evidence="1">
    <location>
        <position position="1"/>
    </location>
</feature>
<organism evidence="1 2">
    <name type="scientific">Hydnum rufescens UP504</name>
    <dbReference type="NCBI Taxonomy" id="1448309"/>
    <lineage>
        <taxon>Eukaryota</taxon>
        <taxon>Fungi</taxon>
        <taxon>Dikarya</taxon>
        <taxon>Basidiomycota</taxon>
        <taxon>Agaricomycotina</taxon>
        <taxon>Agaricomycetes</taxon>
        <taxon>Cantharellales</taxon>
        <taxon>Hydnaceae</taxon>
        <taxon>Hydnum</taxon>
    </lineage>
</organism>
<reference evidence="1" key="1">
    <citation type="journal article" date="2020" name="Nat. Commun.">
        <title>Large-scale genome sequencing of mycorrhizal fungi provides insights into the early evolution of symbiotic traits.</title>
        <authorList>
            <person name="Miyauchi S."/>
            <person name="Kiss E."/>
            <person name="Kuo A."/>
            <person name="Drula E."/>
            <person name="Kohler A."/>
            <person name="Sanchez-Garcia M."/>
            <person name="Morin E."/>
            <person name="Andreopoulos B."/>
            <person name="Barry K.W."/>
            <person name="Bonito G."/>
            <person name="Buee M."/>
            <person name="Carver A."/>
            <person name="Chen C."/>
            <person name="Cichocki N."/>
            <person name="Clum A."/>
            <person name="Culley D."/>
            <person name="Crous P.W."/>
            <person name="Fauchery L."/>
            <person name="Girlanda M."/>
            <person name="Hayes R.D."/>
            <person name="Keri Z."/>
            <person name="LaButti K."/>
            <person name="Lipzen A."/>
            <person name="Lombard V."/>
            <person name="Magnuson J."/>
            <person name="Maillard F."/>
            <person name="Murat C."/>
            <person name="Nolan M."/>
            <person name="Ohm R.A."/>
            <person name="Pangilinan J."/>
            <person name="Pereira M.F."/>
            <person name="Perotto S."/>
            <person name="Peter M."/>
            <person name="Pfister S."/>
            <person name="Riley R."/>
            <person name="Sitrit Y."/>
            <person name="Stielow J.B."/>
            <person name="Szollosi G."/>
            <person name="Zifcakova L."/>
            <person name="Stursova M."/>
            <person name="Spatafora J.W."/>
            <person name="Tedersoo L."/>
            <person name="Vaario L.M."/>
            <person name="Yamada A."/>
            <person name="Yan M."/>
            <person name="Wang P."/>
            <person name="Xu J."/>
            <person name="Bruns T."/>
            <person name="Baldrian P."/>
            <person name="Vilgalys R."/>
            <person name="Dunand C."/>
            <person name="Henrissat B."/>
            <person name="Grigoriev I.V."/>
            <person name="Hibbett D."/>
            <person name="Nagy L.G."/>
            <person name="Martin F.M."/>
        </authorList>
    </citation>
    <scope>NUCLEOTIDE SEQUENCE</scope>
    <source>
        <strain evidence="1">UP504</strain>
    </source>
</reference>
<evidence type="ECO:0000313" key="2">
    <source>
        <dbReference type="Proteomes" id="UP000886523"/>
    </source>
</evidence>
<keyword evidence="2" id="KW-1185">Reference proteome</keyword>
<sequence>RTVEINDAVFCADHVKEVCADCSVDTREENDAFFGFDSSDREPLNIPTDLHSKDGVYHCKKHANATCNQCFGWKKQITKLQKEAKKAGK</sequence>
<protein>
    <submittedName>
        <fullName evidence="1">Uncharacterized protein</fullName>
    </submittedName>
</protein>
<accession>A0A9P6AU25</accession>
<evidence type="ECO:0000313" key="1">
    <source>
        <dbReference type="EMBL" id="KAF9511940.1"/>
    </source>
</evidence>
<dbReference type="EMBL" id="MU128993">
    <property type="protein sequence ID" value="KAF9511940.1"/>
    <property type="molecule type" value="Genomic_DNA"/>
</dbReference>
<dbReference type="AlphaFoldDB" id="A0A9P6AU25"/>
<comment type="caution">
    <text evidence="1">The sequence shown here is derived from an EMBL/GenBank/DDBJ whole genome shotgun (WGS) entry which is preliminary data.</text>
</comment>
<gene>
    <name evidence="1" type="ORF">BS47DRAFT_1275188</name>
</gene>
<name>A0A9P6AU25_9AGAM</name>
<dbReference type="Proteomes" id="UP000886523">
    <property type="component" value="Unassembled WGS sequence"/>
</dbReference>
<feature type="non-terminal residue" evidence="1">
    <location>
        <position position="89"/>
    </location>
</feature>
<dbReference type="OrthoDB" id="2533496at2759"/>